<keyword evidence="1" id="KW-0159">Chromosome partition</keyword>
<gene>
    <name evidence="8" type="ORF">ACFOGJ_19155</name>
</gene>
<comment type="caution">
    <text evidence="8">The sequence shown here is derived from an EMBL/GenBank/DDBJ whole genome shotgun (WGS) entry which is preliminary data.</text>
</comment>
<dbReference type="PROSITE" id="PS51900">
    <property type="entry name" value="CB"/>
    <property type="match status" value="1"/>
</dbReference>
<evidence type="ECO:0000313" key="9">
    <source>
        <dbReference type="Proteomes" id="UP001595528"/>
    </source>
</evidence>
<keyword evidence="3 5" id="KW-0238">DNA-binding</keyword>
<evidence type="ECO:0000256" key="1">
    <source>
        <dbReference type="ARBA" id="ARBA00022829"/>
    </source>
</evidence>
<organism evidence="8 9">
    <name type="scientific">Marinibaculum pumilum</name>
    <dbReference type="NCBI Taxonomy" id="1766165"/>
    <lineage>
        <taxon>Bacteria</taxon>
        <taxon>Pseudomonadati</taxon>
        <taxon>Pseudomonadota</taxon>
        <taxon>Alphaproteobacteria</taxon>
        <taxon>Rhodospirillales</taxon>
        <taxon>Rhodospirillaceae</taxon>
        <taxon>Marinibaculum</taxon>
    </lineage>
</organism>
<accession>A0ABV7L4K4</accession>
<dbReference type="EMBL" id="JBHRTR010000031">
    <property type="protein sequence ID" value="MFC3229374.1"/>
    <property type="molecule type" value="Genomic_DNA"/>
</dbReference>
<dbReference type="PANTHER" id="PTHR30349:SF81">
    <property type="entry name" value="TYROSINE RECOMBINASE XERC"/>
    <property type="match status" value="1"/>
</dbReference>
<dbReference type="PANTHER" id="PTHR30349">
    <property type="entry name" value="PHAGE INTEGRASE-RELATED"/>
    <property type="match status" value="1"/>
</dbReference>
<evidence type="ECO:0000256" key="3">
    <source>
        <dbReference type="ARBA" id="ARBA00023125"/>
    </source>
</evidence>
<dbReference type="RefSeq" id="WP_379903502.1">
    <property type="nucleotide sequence ID" value="NZ_JBHRTR010000031.1"/>
</dbReference>
<dbReference type="Gene3D" id="1.10.150.130">
    <property type="match status" value="1"/>
</dbReference>
<name>A0ABV7L4K4_9PROT</name>
<keyword evidence="9" id="KW-1185">Reference proteome</keyword>
<keyword evidence="4" id="KW-0233">DNA recombination</keyword>
<evidence type="ECO:0000259" key="6">
    <source>
        <dbReference type="PROSITE" id="PS51898"/>
    </source>
</evidence>
<dbReference type="Proteomes" id="UP001595528">
    <property type="component" value="Unassembled WGS sequence"/>
</dbReference>
<evidence type="ECO:0000259" key="7">
    <source>
        <dbReference type="PROSITE" id="PS51900"/>
    </source>
</evidence>
<evidence type="ECO:0000313" key="8">
    <source>
        <dbReference type="EMBL" id="MFC3229374.1"/>
    </source>
</evidence>
<dbReference type="PROSITE" id="PS51898">
    <property type="entry name" value="TYR_RECOMBINASE"/>
    <property type="match status" value="1"/>
</dbReference>
<sequence length="341" mass="39049">MTARQRGQSWQADFSIQGRRYRRDFDTKQEAEAWERDTRETVKAGRTEALVKQVRDIKMEELKRKAHQRFWQGTKSELGSVRNAEAAVAYFGASTPASQVTAAWIDDWISGLQDEGKANGTINRKLAALKRMLRFAHRMEYIERVPHIEMLKENGGRMYVLDEQEEASVLGLARQWGYEEEADLLEFLILQGCRLGEALKLTDRDIAVTPKGGHVTFGDTKNGDDRMVPLRARAQEIVAPRVRRGGKLFNTTIWRAENVWARIRAHMGIDRKDFVIHALRHTCISRWVAAGIPLPMVQKLAGHKTIITTRRYTHFSQTQLDGFMAQLDQTEAPADHLRVVK</sequence>
<dbReference type="Pfam" id="PF00589">
    <property type="entry name" value="Phage_integrase"/>
    <property type="match status" value="1"/>
</dbReference>
<evidence type="ECO:0000256" key="2">
    <source>
        <dbReference type="ARBA" id="ARBA00022908"/>
    </source>
</evidence>
<dbReference type="InterPro" id="IPR044068">
    <property type="entry name" value="CB"/>
</dbReference>
<dbReference type="InterPro" id="IPR013762">
    <property type="entry name" value="Integrase-like_cat_sf"/>
</dbReference>
<evidence type="ECO:0000256" key="5">
    <source>
        <dbReference type="PROSITE-ProRule" id="PRU01248"/>
    </source>
</evidence>
<dbReference type="InterPro" id="IPR002104">
    <property type="entry name" value="Integrase_catalytic"/>
</dbReference>
<dbReference type="Gene3D" id="1.10.443.10">
    <property type="entry name" value="Intergrase catalytic core"/>
    <property type="match status" value="1"/>
</dbReference>
<feature type="domain" description="Core-binding (CB)" evidence="7">
    <location>
        <begin position="52"/>
        <end position="137"/>
    </location>
</feature>
<dbReference type="InterPro" id="IPR010998">
    <property type="entry name" value="Integrase_recombinase_N"/>
</dbReference>
<protein>
    <submittedName>
        <fullName evidence="8">Tyrosine-type recombinase/integrase</fullName>
    </submittedName>
</protein>
<feature type="domain" description="Tyr recombinase" evidence="6">
    <location>
        <begin position="156"/>
        <end position="325"/>
    </location>
</feature>
<proteinExistence type="predicted"/>
<keyword evidence="2" id="KW-0229">DNA integration</keyword>
<dbReference type="InterPro" id="IPR011010">
    <property type="entry name" value="DNA_brk_join_enz"/>
</dbReference>
<dbReference type="SUPFAM" id="SSF56349">
    <property type="entry name" value="DNA breaking-rejoining enzymes"/>
    <property type="match status" value="1"/>
</dbReference>
<dbReference type="CDD" id="cd00796">
    <property type="entry name" value="INT_Rci_Hp1_C"/>
    <property type="match status" value="1"/>
</dbReference>
<evidence type="ECO:0000256" key="4">
    <source>
        <dbReference type="ARBA" id="ARBA00023172"/>
    </source>
</evidence>
<dbReference type="InterPro" id="IPR050090">
    <property type="entry name" value="Tyrosine_recombinase_XerCD"/>
</dbReference>
<reference evidence="9" key="1">
    <citation type="journal article" date="2019" name="Int. J. Syst. Evol. Microbiol.">
        <title>The Global Catalogue of Microorganisms (GCM) 10K type strain sequencing project: providing services to taxonomists for standard genome sequencing and annotation.</title>
        <authorList>
            <consortium name="The Broad Institute Genomics Platform"/>
            <consortium name="The Broad Institute Genome Sequencing Center for Infectious Disease"/>
            <person name="Wu L."/>
            <person name="Ma J."/>
        </authorList>
    </citation>
    <scope>NUCLEOTIDE SEQUENCE [LARGE SCALE GENOMIC DNA]</scope>
    <source>
        <strain evidence="9">KCTC 42964</strain>
    </source>
</reference>